<proteinExistence type="predicted"/>
<dbReference type="Proteomes" id="UP001446871">
    <property type="component" value="Unassembled WGS sequence"/>
</dbReference>
<feature type="region of interest" description="Disordered" evidence="1">
    <location>
        <begin position="810"/>
        <end position="837"/>
    </location>
</feature>
<comment type="caution">
    <text evidence="3">The sequence shown here is derived from an EMBL/GenBank/DDBJ whole genome shotgun (WGS) entry which is preliminary data.</text>
</comment>
<feature type="region of interest" description="Disordered" evidence="1">
    <location>
        <begin position="580"/>
        <end position="688"/>
    </location>
</feature>
<dbReference type="Pfam" id="PF00069">
    <property type="entry name" value="Pkinase"/>
    <property type="match status" value="1"/>
</dbReference>
<dbReference type="InterPro" id="IPR011009">
    <property type="entry name" value="Kinase-like_dom_sf"/>
</dbReference>
<keyword evidence="3" id="KW-0418">Kinase</keyword>
<keyword evidence="4" id="KW-1185">Reference proteome</keyword>
<organism evidence="3 4">
    <name type="scientific">Apiospora saccharicola</name>
    <dbReference type="NCBI Taxonomy" id="335842"/>
    <lineage>
        <taxon>Eukaryota</taxon>
        <taxon>Fungi</taxon>
        <taxon>Dikarya</taxon>
        <taxon>Ascomycota</taxon>
        <taxon>Pezizomycotina</taxon>
        <taxon>Sordariomycetes</taxon>
        <taxon>Xylariomycetidae</taxon>
        <taxon>Amphisphaeriales</taxon>
        <taxon>Apiosporaceae</taxon>
        <taxon>Apiospora</taxon>
    </lineage>
</organism>
<dbReference type="PROSITE" id="PS50011">
    <property type="entry name" value="PROTEIN_KINASE_DOM"/>
    <property type="match status" value="1"/>
</dbReference>
<dbReference type="Gene3D" id="1.10.510.10">
    <property type="entry name" value="Transferase(Phosphotransferase) domain 1"/>
    <property type="match status" value="1"/>
</dbReference>
<dbReference type="EMBL" id="JAQQWM010000002">
    <property type="protein sequence ID" value="KAK8077667.1"/>
    <property type="molecule type" value="Genomic_DNA"/>
</dbReference>
<dbReference type="GO" id="GO:0004674">
    <property type="term" value="F:protein serine/threonine kinase activity"/>
    <property type="evidence" value="ECO:0007669"/>
    <property type="project" value="UniProtKB-KW"/>
</dbReference>
<keyword evidence="3" id="KW-0808">Transferase</keyword>
<dbReference type="PANTHER" id="PTHR24359">
    <property type="entry name" value="SERINE/THREONINE-PROTEIN KINASE SBK1"/>
    <property type="match status" value="1"/>
</dbReference>
<feature type="compositionally biased region" description="Polar residues" evidence="1">
    <location>
        <begin position="826"/>
        <end position="837"/>
    </location>
</feature>
<dbReference type="PANTHER" id="PTHR24359:SF1">
    <property type="entry name" value="INHIBITOR OF NUCLEAR FACTOR KAPPA-B KINASE EPSILON SUBUNIT HOMOLOG 1-RELATED"/>
    <property type="match status" value="1"/>
</dbReference>
<keyword evidence="3" id="KW-0723">Serine/threonine-protein kinase</keyword>
<dbReference type="SUPFAM" id="SSF53300">
    <property type="entry name" value="vWA-like"/>
    <property type="match status" value="1"/>
</dbReference>
<accession>A0ABR1W2J3</accession>
<evidence type="ECO:0000256" key="1">
    <source>
        <dbReference type="SAM" id="MobiDB-lite"/>
    </source>
</evidence>
<dbReference type="SMART" id="SM00220">
    <property type="entry name" value="S_TKc"/>
    <property type="match status" value="1"/>
</dbReference>
<dbReference type="InterPro" id="IPR036465">
    <property type="entry name" value="vWFA_dom_sf"/>
</dbReference>
<feature type="region of interest" description="Disordered" evidence="1">
    <location>
        <begin position="751"/>
        <end position="774"/>
    </location>
</feature>
<gene>
    <name evidence="3" type="ORF">PG996_003837</name>
</gene>
<evidence type="ECO:0000313" key="3">
    <source>
        <dbReference type="EMBL" id="KAK8077667.1"/>
    </source>
</evidence>
<feature type="compositionally biased region" description="Polar residues" evidence="1">
    <location>
        <begin position="664"/>
        <end position="674"/>
    </location>
</feature>
<sequence>MAERLHRTRAPILETFKSNLESEWKYHACRLHDTNSDGCHRMNGDYGGRNTYCCTKDFYDTDKIVDWMLLSNGQPEQTNAAALLSAAQDSAPSMLNEPSRPRARDLGRNGRDCYIVFAILLNLDYGFLIDIFQRFGIIDRNLPNETLPCPDAFKLDLQRYVQDVDKLISDFDNMRFMFQRVSIELNMSAVYFDSQQGRWVSPFCRRKLINTKGGTAQVWEVSVQDRLLTRELKESLKRSEYDDPVYGKCYSMALKTFTSENKEVFNRERQNYLAVEGLAGMVQYLGEYEIEENIDAQGVVCTSNLLLEYGDFDLEELFLSKSPPTCFETTVEFWEALFKVAEAVDGIHNLRARRELGPSVNFHGWHADIKPDNILRVRGEYKLADLGFAKFRKKDENGREPSTGLIGLTETYGAPETDIKRRGRRGGTRTDYTQKIDIWSLGCVFSVAATWVILGCQGVLIYDQLRQNAIKELRESQASTIPTAADAFHDGQQVLSAVTEWHGYLRTSMRKSDTITSELLDLIDTKMLQSAPDHRLASRELVTMFAAHIAAAKDTHSIQVTRGEVAPLSDQIREAVGQVEEDAEMEGDTVFQNQTVRSRSSRAMLAHDSPQSSRRNKSELKRQAKQSMRFARNHAGASSHLSSRMDKSNLVTARQRYGAPMTELRSSPFTNSIPESPELRKEESPKASQTRAIDIDGQQCESPKVMPHSHIESHPREGRLLEKARIPELETIARTTRRAGEMPASNFSETHGIYKTEHNPPQTPPKKTDWPSQIDDKDSQYIATGSPPASSSEGPVPRIIPQNENFNMRLSSDIDSSPPYRGARVSDTTPLNEVTIPPSSFHTDPSWPIYVQLESIRKKTLFERLKGGKDETLSSFLVNRDIKFVIDNGGSMKPYWPAMRVALETLATMTGSHDKDGLDLEFTIGKSHNTSGASVSKLLRKFDKARDEALRPRDNSKTGTDMATILDQIFSKYLSNTIKPMTLIVLSDGLWEGTTSDVDVETSIVEFLKNDAIKKHSSNSRWFSIEFVSFGQAGLKKLEALDDDLEEKYKIRYRRITSTLATSSCLADARATTET</sequence>
<reference evidence="3 4" key="1">
    <citation type="submission" date="2023-01" db="EMBL/GenBank/DDBJ databases">
        <title>Analysis of 21 Apiospora genomes using comparative genomics revels a genus with tremendous synthesis potential of carbohydrate active enzymes and secondary metabolites.</title>
        <authorList>
            <person name="Sorensen T."/>
        </authorList>
    </citation>
    <scope>NUCLEOTIDE SEQUENCE [LARGE SCALE GENOMIC DNA]</scope>
    <source>
        <strain evidence="3 4">CBS 83171</strain>
    </source>
</reference>
<evidence type="ECO:0000313" key="4">
    <source>
        <dbReference type="Proteomes" id="UP001446871"/>
    </source>
</evidence>
<dbReference type="InterPro" id="IPR000719">
    <property type="entry name" value="Prot_kinase_dom"/>
</dbReference>
<feature type="domain" description="Protein kinase" evidence="2">
    <location>
        <begin position="204"/>
        <end position="551"/>
    </location>
</feature>
<evidence type="ECO:0000259" key="2">
    <source>
        <dbReference type="PROSITE" id="PS50011"/>
    </source>
</evidence>
<protein>
    <submittedName>
        <fullName evidence="3">Serine/threonine protein kinase</fullName>
    </submittedName>
</protein>
<name>A0ABR1W2J3_9PEZI</name>
<dbReference type="SUPFAM" id="SSF56112">
    <property type="entry name" value="Protein kinase-like (PK-like)"/>
    <property type="match status" value="1"/>
</dbReference>